<sequence>MISGINIIYMFAFNKSNNLYINLAVTEESEPVDPFFTDNFSNFKKAKHLSSPYPYLFSTNNNESSKIQSKYFLRRSINVNSNIQNLTPNDKNSQNPFDESYYTCSNNMTGFPFSELNTDHGSSLKTNSPTNLFNRYDHNVKLGDNTSLY</sequence>
<evidence type="ECO:0000313" key="2">
    <source>
        <dbReference type="Proteomes" id="UP000193920"/>
    </source>
</evidence>
<name>A0A1Y2CXH5_9FUNG</name>
<keyword evidence="2" id="KW-1185">Reference proteome</keyword>
<evidence type="ECO:0000313" key="1">
    <source>
        <dbReference type="EMBL" id="ORY51733.1"/>
    </source>
</evidence>
<accession>A0A1Y2CXH5</accession>
<comment type="caution">
    <text evidence="1">The sequence shown here is derived from an EMBL/GenBank/DDBJ whole genome shotgun (WGS) entry which is preliminary data.</text>
</comment>
<proteinExistence type="predicted"/>
<dbReference type="EMBL" id="MCOG01000095">
    <property type="protein sequence ID" value="ORY51733.1"/>
    <property type="molecule type" value="Genomic_DNA"/>
</dbReference>
<dbReference type="Proteomes" id="UP000193920">
    <property type="component" value="Unassembled WGS sequence"/>
</dbReference>
<protein>
    <submittedName>
        <fullName evidence="1">Uncharacterized protein</fullName>
    </submittedName>
</protein>
<dbReference type="AlphaFoldDB" id="A0A1Y2CXH5"/>
<organism evidence="1 2">
    <name type="scientific">Neocallimastix californiae</name>
    <dbReference type="NCBI Taxonomy" id="1754190"/>
    <lineage>
        <taxon>Eukaryota</taxon>
        <taxon>Fungi</taxon>
        <taxon>Fungi incertae sedis</taxon>
        <taxon>Chytridiomycota</taxon>
        <taxon>Chytridiomycota incertae sedis</taxon>
        <taxon>Neocallimastigomycetes</taxon>
        <taxon>Neocallimastigales</taxon>
        <taxon>Neocallimastigaceae</taxon>
        <taxon>Neocallimastix</taxon>
    </lineage>
</organism>
<reference evidence="1 2" key="1">
    <citation type="submission" date="2016-08" db="EMBL/GenBank/DDBJ databases">
        <title>A Parts List for Fungal Cellulosomes Revealed by Comparative Genomics.</title>
        <authorList>
            <consortium name="DOE Joint Genome Institute"/>
            <person name="Haitjema C.H."/>
            <person name="Gilmore S.P."/>
            <person name="Henske J.K."/>
            <person name="Solomon K.V."/>
            <person name="De Groot R."/>
            <person name="Kuo A."/>
            <person name="Mondo S.J."/>
            <person name="Salamov A.A."/>
            <person name="Labutti K."/>
            <person name="Zhao Z."/>
            <person name="Chiniquy J."/>
            <person name="Barry K."/>
            <person name="Brewer H.M."/>
            <person name="Purvine S.O."/>
            <person name="Wright A.T."/>
            <person name="Boxma B."/>
            <person name="Van Alen T."/>
            <person name="Hackstein J.H."/>
            <person name="Baker S.E."/>
            <person name="Grigoriev I.V."/>
            <person name="O'Malley M.A."/>
        </authorList>
    </citation>
    <scope>NUCLEOTIDE SEQUENCE [LARGE SCALE GENOMIC DNA]</scope>
    <source>
        <strain evidence="1 2">G1</strain>
    </source>
</reference>
<gene>
    <name evidence="1" type="ORF">LY90DRAFT_670591</name>
</gene>
<dbReference type="OrthoDB" id="2115717at2759"/>